<dbReference type="EMBL" id="CM035431">
    <property type="protein sequence ID" value="KAH7297004.1"/>
    <property type="molecule type" value="Genomic_DNA"/>
</dbReference>
<accession>A0A8T2RMG0</accession>
<dbReference type="InterPro" id="IPR013087">
    <property type="entry name" value="Znf_C2H2_type"/>
</dbReference>
<keyword evidence="1" id="KW-0862">Zinc</keyword>
<evidence type="ECO:0000313" key="5">
    <source>
        <dbReference type="Proteomes" id="UP000825935"/>
    </source>
</evidence>
<evidence type="ECO:0000259" key="3">
    <source>
        <dbReference type="PROSITE" id="PS50157"/>
    </source>
</evidence>
<dbReference type="InterPro" id="IPR036236">
    <property type="entry name" value="Znf_C2H2_sf"/>
</dbReference>
<name>A0A8T2RMG0_CERRI</name>
<feature type="domain" description="C2H2-type" evidence="3">
    <location>
        <begin position="124"/>
        <end position="146"/>
    </location>
</feature>
<dbReference type="Pfam" id="PF13912">
    <property type="entry name" value="zf-C2H2_6"/>
    <property type="match status" value="4"/>
</dbReference>
<evidence type="ECO:0000256" key="2">
    <source>
        <dbReference type="SAM" id="MobiDB-lite"/>
    </source>
</evidence>
<dbReference type="GO" id="GO:0008270">
    <property type="term" value="F:zinc ion binding"/>
    <property type="evidence" value="ECO:0007669"/>
    <property type="project" value="UniProtKB-KW"/>
</dbReference>
<feature type="region of interest" description="Disordered" evidence="2">
    <location>
        <begin position="616"/>
        <end position="654"/>
    </location>
</feature>
<sequence>MRLPSKFPHHQKFANPASFVSPTYDFQSCSLVDSLASFLDKRSSAFLDLPGLEGDEAGLTALRPQQKLPAMDEGLEDCQDHDQSRNTKKKLLVQLAEKPRFAVDLHYKKHKVESKFRKSLSAGVTCRFCGKVFLSGKALGGHMRVHGALAFERGNTSSAVEMQETGTETRDVETLGSAHNTASHTSGITVAKAEINVSSSCNIGSSNSQMSLEASYDTLKIDRANKDLQDRGENIEIIRFSGADDHEYTLTCNKMSVMKKSVGERIGFGNTHPPVETVKGSRKPSSTLYELRRNPKPNQRFFRDQEMGIPITIWPTCNQAMSSVHLRKSRSPSPESERSCTVCGKVFFSSKALFGHMRCHPEREWRGIQPPERILEAGPGLQLINLPGSSYKDATMSFTESYSGKCKHVPIGPTITNLLCEEEGNSCRAHVPFNDLQSATMVSNILGPRRPQFDVEVSRKSLSSESENNHNITLHASRKSVKSRSVTSCAKKEIYHQYREGNPYLCWATRNKRSRRSRGVLLDSQAEITVSTSKATCNAMNWDQPEDLQIDNQDDLDMANCLVMLSNADHRNPENLVRSESVQESRKFLNKDVKEHSLHVVEVLENGYGGKANAQLGNFSSKRDQASRSNVHKQERGLRKFSREEDQDGEYDRTNSGWDFNPELKYRCLTCKKSFNSHQALGGHRASHRKTKGCFAQTISSMDAEKQESNDDQIVSGGDAVIAEDSNELHPVATEHKSTCDIGSPFLRQKQERCTYRSAHASVDQSLRKGHKTHKCSICHRVFASGQALGGHKRCHWTGERVTTDTYSEASSNMLGSYEAGSAYKSDKSDNVIRICRQDAIDLNMPAPFWDEDENERAEANEISNVDLVHAVLQGENKVAKDQAATNKVDNQHALQRNAGHVDEENIRDYQAYENSEVQNLLVTRKRSPPVGDIECKPDVDARYRFGIGSSLWMCETAKGIADLPQICILEPHLYANISKEHHLPNFCSKSSGARCSK</sequence>
<gene>
    <name evidence="4" type="ORF">KP509_26G048800</name>
</gene>
<dbReference type="OrthoDB" id="1930934at2759"/>
<dbReference type="AlphaFoldDB" id="A0A8T2RMG0"/>
<dbReference type="PANTHER" id="PTHR47591:SF1">
    <property type="entry name" value="ZINC FINGER PROTEIN ZAT2-RELATED"/>
    <property type="match status" value="1"/>
</dbReference>
<keyword evidence="1" id="KW-0479">Metal-binding</keyword>
<dbReference type="PROSITE" id="PS50157">
    <property type="entry name" value="ZINC_FINGER_C2H2_2"/>
    <property type="match status" value="4"/>
</dbReference>
<reference evidence="4" key="1">
    <citation type="submission" date="2021-08" db="EMBL/GenBank/DDBJ databases">
        <title>WGS assembly of Ceratopteris richardii.</title>
        <authorList>
            <person name="Marchant D.B."/>
            <person name="Chen G."/>
            <person name="Jenkins J."/>
            <person name="Shu S."/>
            <person name="Leebens-Mack J."/>
            <person name="Grimwood J."/>
            <person name="Schmutz J."/>
            <person name="Soltis P."/>
            <person name="Soltis D."/>
            <person name="Chen Z.-H."/>
        </authorList>
    </citation>
    <scope>NUCLEOTIDE SEQUENCE</scope>
    <source>
        <strain evidence="4">Whitten #5841</strain>
        <tissue evidence="4">Leaf</tissue>
    </source>
</reference>
<dbReference type="SUPFAM" id="SSF57667">
    <property type="entry name" value="beta-beta-alpha zinc fingers"/>
    <property type="match status" value="2"/>
</dbReference>
<dbReference type="SMART" id="SM00355">
    <property type="entry name" value="ZnF_C2H2"/>
    <property type="match status" value="4"/>
</dbReference>
<feature type="domain" description="C2H2-type" evidence="3">
    <location>
        <begin position="774"/>
        <end position="802"/>
    </location>
</feature>
<comment type="caution">
    <text evidence="4">The sequence shown here is derived from an EMBL/GenBank/DDBJ whole genome shotgun (WGS) entry which is preliminary data.</text>
</comment>
<feature type="domain" description="C2H2-type" evidence="3">
    <location>
        <begin position="666"/>
        <end position="693"/>
    </location>
</feature>
<evidence type="ECO:0000256" key="1">
    <source>
        <dbReference type="PROSITE-ProRule" id="PRU00042"/>
    </source>
</evidence>
<dbReference type="PANTHER" id="PTHR47591">
    <property type="entry name" value="ZINC FINGER PROTEIN ZAT2-RELATED"/>
    <property type="match status" value="1"/>
</dbReference>
<evidence type="ECO:0000313" key="4">
    <source>
        <dbReference type="EMBL" id="KAH7297004.1"/>
    </source>
</evidence>
<proteinExistence type="predicted"/>
<feature type="compositionally biased region" description="Basic and acidic residues" evidence="2">
    <location>
        <begin position="621"/>
        <end position="644"/>
    </location>
</feature>
<dbReference type="PROSITE" id="PS00028">
    <property type="entry name" value="ZINC_FINGER_C2H2_1"/>
    <property type="match status" value="4"/>
</dbReference>
<feature type="domain" description="C2H2-type" evidence="3">
    <location>
        <begin position="338"/>
        <end position="365"/>
    </location>
</feature>
<organism evidence="4 5">
    <name type="scientific">Ceratopteris richardii</name>
    <name type="common">Triangle waterfern</name>
    <dbReference type="NCBI Taxonomy" id="49495"/>
    <lineage>
        <taxon>Eukaryota</taxon>
        <taxon>Viridiplantae</taxon>
        <taxon>Streptophyta</taxon>
        <taxon>Embryophyta</taxon>
        <taxon>Tracheophyta</taxon>
        <taxon>Polypodiopsida</taxon>
        <taxon>Polypodiidae</taxon>
        <taxon>Polypodiales</taxon>
        <taxon>Pteridineae</taxon>
        <taxon>Pteridaceae</taxon>
        <taxon>Parkerioideae</taxon>
        <taxon>Ceratopteris</taxon>
    </lineage>
</organism>
<dbReference type="Proteomes" id="UP000825935">
    <property type="component" value="Chromosome 26"/>
</dbReference>
<keyword evidence="1" id="KW-0863">Zinc-finger</keyword>
<keyword evidence="5" id="KW-1185">Reference proteome</keyword>
<protein>
    <recommendedName>
        <fullName evidence="3">C2H2-type domain-containing protein</fullName>
    </recommendedName>
</protein>